<sequence>MKALWARELSARIELRTTESIYLHYKTGNILNTEKVSQGFNIFLIGVFT</sequence>
<accession>A0A6G7GXM0</accession>
<proteinExistence type="predicted"/>
<reference evidence="1 2" key="1">
    <citation type="submission" date="2020-02" db="EMBL/GenBank/DDBJ databases">
        <title>Newly sequenced genome of strain CSTR1 showed variability in Candidatus Kuenenia stuttgartiensis genomes.</title>
        <authorList>
            <person name="Ding C."/>
            <person name="Adrian L."/>
        </authorList>
    </citation>
    <scope>NUCLEOTIDE SEQUENCE [LARGE SCALE GENOMIC DNA]</scope>
    <source>
        <strain evidence="1 2">CSTR1</strain>
    </source>
</reference>
<protein>
    <submittedName>
        <fullName evidence="1">Uncharacterized protein</fullName>
    </submittedName>
</protein>
<organism evidence="1 2">
    <name type="scientific">Kuenenia stuttgartiensis</name>
    <dbReference type="NCBI Taxonomy" id="174633"/>
    <lineage>
        <taxon>Bacteria</taxon>
        <taxon>Pseudomonadati</taxon>
        <taxon>Planctomycetota</taxon>
        <taxon>Candidatus Brocadiia</taxon>
        <taxon>Candidatus Brocadiales</taxon>
        <taxon>Candidatus Brocadiaceae</taxon>
        <taxon>Candidatus Kuenenia</taxon>
    </lineage>
</organism>
<dbReference type="Proteomes" id="UP000501926">
    <property type="component" value="Chromosome"/>
</dbReference>
<dbReference type="EMBL" id="CP049055">
    <property type="protein sequence ID" value="QII13957.1"/>
    <property type="molecule type" value="Genomic_DNA"/>
</dbReference>
<evidence type="ECO:0000313" key="2">
    <source>
        <dbReference type="Proteomes" id="UP000501926"/>
    </source>
</evidence>
<dbReference type="AlphaFoldDB" id="A0A6G7GXM0"/>
<gene>
    <name evidence="1" type="ORF">KsCSTR_45770</name>
</gene>
<name>A0A6G7GXM0_KUEST</name>
<evidence type="ECO:0000313" key="1">
    <source>
        <dbReference type="EMBL" id="QII13957.1"/>
    </source>
</evidence>